<evidence type="ECO:0000256" key="4">
    <source>
        <dbReference type="SAM" id="SignalP"/>
    </source>
</evidence>
<proteinExistence type="inferred from homology"/>
<protein>
    <recommendedName>
        <fullName evidence="7">Odorant-binding protein 50c</fullName>
    </recommendedName>
</protein>
<keyword evidence="6" id="KW-1185">Reference proteome</keyword>
<feature type="signal peptide" evidence="4">
    <location>
        <begin position="1"/>
        <end position="22"/>
    </location>
</feature>
<comment type="similarity">
    <text evidence="2">Belongs to the PBP/GOBP family.</text>
</comment>
<dbReference type="AlphaFoldDB" id="A0AAU9G9U5"/>
<name>A0AAU9G9U5_DROMD</name>
<evidence type="ECO:0000256" key="2">
    <source>
        <dbReference type="ARBA" id="ARBA00008098"/>
    </source>
</evidence>
<dbReference type="InterPro" id="IPR052295">
    <property type="entry name" value="Odorant-binding_protein"/>
</dbReference>
<dbReference type="Gene3D" id="1.10.238.270">
    <property type="match status" value="1"/>
</dbReference>
<gene>
    <name evidence="5" type="ORF">DMAD_03610</name>
</gene>
<dbReference type="EMBL" id="AP029267">
    <property type="protein sequence ID" value="BFG04713.1"/>
    <property type="molecule type" value="Genomic_DNA"/>
</dbReference>
<evidence type="ECO:0008006" key="7">
    <source>
        <dbReference type="Google" id="ProtNLM"/>
    </source>
</evidence>
<accession>A0AAU9G9U5</accession>
<dbReference type="GO" id="GO:0005549">
    <property type="term" value="F:odorant binding"/>
    <property type="evidence" value="ECO:0007669"/>
    <property type="project" value="InterPro"/>
</dbReference>
<dbReference type="GO" id="GO:0005576">
    <property type="term" value="C:extracellular region"/>
    <property type="evidence" value="ECO:0007669"/>
    <property type="project" value="UniProtKB-SubCell"/>
</dbReference>
<keyword evidence="4" id="KW-0732">Signal</keyword>
<sequence length="206" mass="22599">MDNHRALLICCALSATLLLVGAVPAPAVPDVDCARRQDFNVSAIKGCCSIPTFHFESFRKQCGQYMPDGGPRVSPCLYECIFNATGILRASEVNVANARNMLQRLLGNNQDFVDVYLEGMQQCSGPVEAMVRARRPRPSSAVAKCSPVPLYYGICITRYVFSYCPSSSWSDTEPCETERLQNLNCPTMRESRGGGGTTRTIAQITK</sequence>
<keyword evidence="3" id="KW-0964">Secreted</keyword>
<reference evidence="5 6" key="1">
    <citation type="submission" date="2024-02" db="EMBL/GenBank/DDBJ databases">
        <title>A chromosome-level genome assembly of Drosophila madeirensis, a fruit fly species endemic to Madeira island.</title>
        <authorList>
            <person name="Tomihara K."/>
            <person name="Llopart A."/>
            <person name="Yamamoto D."/>
        </authorList>
    </citation>
    <scope>NUCLEOTIDE SEQUENCE [LARGE SCALE GENOMIC DNA]</scope>
    <source>
        <strain evidence="5 6">RF1</strain>
    </source>
</reference>
<dbReference type="PANTHER" id="PTHR21066:SF15">
    <property type="entry name" value="GH25962P-RELATED"/>
    <property type="match status" value="1"/>
</dbReference>
<dbReference type="SUPFAM" id="SSF47565">
    <property type="entry name" value="Insect pheromone/odorant-binding proteins"/>
    <property type="match status" value="1"/>
</dbReference>
<evidence type="ECO:0000256" key="1">
    <source>
        <dbReference type="ARBA" id="ARBA00004613"/>
    </source>
</evidence>
<dbReference type="Proteomes" id="UP001500889">
    <property type="component" value="Chromosome E"/>
</dbReference>
<dbReference type="InterPro" id="IPR036728">
    <property type="entry name" value="PBP_GOBP_sf"/>
</dbReference>
<organism evidence="5 6">
    <name type="scientific">Drosophila madeirensis</name>
    <name type="common">Fruit fly</name>
    <dbReference type="NCBI Taxonomy" id="30013"/>
    <lineage>
        <taxon>Eukaryota</taxon>
        <taxon>Metazoa</taxon>
        <taxon>Ecdysozoa</taxon>
        <taxon>Arthropoda</taxon>
        <taxon>Hexapoda</taxon>
        <taxon>Insecta</taxon>
        <taxon>Pterygota</taxon>
        <taxon>Neoptera</taxon>
        <taxon>Endopterygota</taxon>
        <taxon>Diptera</taxon>
        <taxon>Brachycera</taxon>
        <taxon>Muscomorpha</taxon>
        <taxon>Ephydroidea</taxon>
        <taxon>Drosophilidae</taxon>
        <taxon>Drosophila</taxon>
        <taxon>Sophophora</taxon>
    </lineage>
</organism>
<comment type="subcellular location">
    <subcellularLocation>
        <location evidence="1">Secreted</location>
    </subcellularLocation>
</comment>
<dbReference type="PANTHER" id="PTHR21066">
    <property type="entry name" value="ODORANT-BINDING PROTEIN 59A-RELATED"/>
    <property type="match status" value="1"/>
</dbReference>
<evidence type="ECO:0000313" key="5">
    <source>
        <dbReference type="EMBL" id="BFG04713.1"/>
    </source>
</evidence>
<feature type="chain" id="PRO_5043515875" description="Odorant-binding protein 50c" evidence="4">
    <location>
        <begin position="23"/>
        <end position="206"/>
    </location>
</feature>
<evidence type="ECO:0000313" key="6">
    <source>
        <dbReference type="Proteomes" id="UP001500889"/>
    </source>
</evidence>
<evidence type="ECO:0000256" key="3">
    <source>
        <dbReference type="ARBA" id="ARBA00022525"/>
    </source>
</evidence>